<keyword evidence="1" id="KW-0472">Membrane</keyword>
<name>A0AA39W9V8_9PEZI</name>
<evidence type="ECO:0000256" key="1">
    <source>
        <dbReference type="SAM" id="Phobius"/>
    </source>
</evidence>
<dbReference type="AlphaFoldDB" id="A0AA39W9V8"/>
<gene>
    <name evidence="2" type="ORF">B0T17DRAFT_545163</name>
</gene>
<feature type="transmembrane region" description="Helical" evidence="1">
    <location>
        <begin position="36"/>
        <end position="54"/>
    </location>
</feature>
<protein>
    <submittedName>
        <fullName evidence="2">Uncharacterized protein</fullName>
    </submittedName>
</protein>
<reference evidence="2" key="1">
    <citation type="submission" date="2023-06" db="EMBL/GenBank/DDBJ databases">
        <title>Genome-scale phylogeny and comparative genomics of the fungal order Sordariales.</title>
        <authorList>
            <consortium name="Lawrence Berkeley National Laboratory"/>
            <person name="Hensen N."/>
            <person name="Bonometti L."/>
            <person name="Westerberg I."/>
            <person name="Brannstrom I.O."/>
            <person name="Guillou S."/>
            <person name="Cros-Aarteil S."/>
            <person name="Calhoun S."/>
            <person name="Haridas S."/>
            <person name="Kuo A."/>
            <person name="Mondo S."/>
            <person name="Pangilinan J."/>
            <person name="Riley R."/>
            <person name="LaButti K."/>
            <person name="Andreopoulos B."/>
            <person name="Lipzen A."/>
            <person name="Chen C."/>
            <person name="Yanf M."/>
            <person name="Daum C."/>
            <person name="Ng V."/>
            <person name="Clum A."/>
            <person name="Steindorff A."/>
            <person name="Ohm R."/>
            <person name="Martin F."/>
            <person name="Silar P."/>
            <person name="Natvig D."/>
            <person name="Lalanne C."/>
            <person name="Gautier V."/>
            <person name="Ament-velasquez S.L."/>
            <person name="Kruys A."/>
            <person name="Hutchinson M.I."/>
            <person name="Powell A.J."/>
            <person name="Barry K."/>
            <person name="Miller A.N."/>
            <person name="Grigoriev I.V."/>
            <person name="Debuchy R."/>
            <person name="Gladieux P."/>
            <person name="Thoren M.H."/>
            <person name="Johannesson H."/>
        </authorList>
    </citation>
    <scope>NUCLEOTIDE SEQUENCE</scope>
    <source>
        <strain evidence="2">SMH3391-2</strain>
    </source>
</reference>
<proteinExistence type="predicted"/>
<feature type="transmembrane region" description="Helical" evidence="1">
    <location>
        <begin position="74"/>
        <end position="97"/>
    </location>
</feature>
<accession>A0AA39W9V8</accession>
<dbReference type="EMBL" id="JAULSR010000010">
    <property type="protein sequence ID" value="KAK0610647.1"/>
    <property type="molecule type" value="Genomic_DNA"/>
</dbReference>
<evidence type="ECO:0000313" key="2">
    <source>
        <dbReference type="EMBL" id="KAK0610647.1"/>
    </source>
</evidence>
<organism evidence="2 3">
    <name type="scientific">Bombardia bombarda</name>
    <dbReference type="NCBI Taxonomy" id="252184"/>
    <lineage>
        <taxon>Eukaryota</taxon>
        <taxon>Fungi</taxon>
        <taxon>Dikarya</taxon>
        <taxon>Ascomycota</taxon>
        <taxon>Pezizomycotina</taxon>
        <taxon>Sordariomycetes</taxon>
        <taxon>Sordariomycetidae</taxon>
        <taxon>Sordariales</taxon>
        <taxon>Lasiosphaeriaceae</taxon>
        <taxon>Bombardia</taxon>
    </lineage>
</organism>
<comment type="caution">
    <text evidence="2">The sequence shown here is derived from an EMBL/GenBank/DDBJ whole genome shotgun (WGS) entry which is preliminary data.</text>
</comment>
<sequence>MDGELVGILRVGLDLEGLLERLRSLKRSKMGSLMKLTKVLLQCFVLLLLLEAWLPRFSTGQQGLDPGSDEVSLLGYFFVWRMVVGRFQPLIFCVVVLKGCMFLRKGKVEVDTRCVYADVVRGMYR</sequence>
<dbReference type="Proteomes" id="UP001174934">
    <property type="component" value="Unassembled WGS sequence"/>
</dbReference>
<keyword evidence="3" id="KW-1185">Reference proteome</keyword>
<keyword evidence="1" id="KW-0812">Transmembrane</keyword>
<evidence type="ECO:0000313" key="3">
    <source>
        <dbReference type="Proteomes" id="UP001174934"/>
    </source>
</evidence>
<keyword evidence="1" id="KW-1133">Transmembrane helix</keyword>